<evidence type="ECO:0000313" key="7">
    <source>
        <dbReference type="EMBL" id="KAJ3626912.1"/>
    </source>
</evidence>
<sequence length="213" mass="24332">MNKLVAFLLLAAILTVPSDKTLNIPHQQVSNFLFCKIAKGRRSDSLWLGLYNSWFELSPPLFYDFLPAFNKRDGQNVFKNLMLLNMFVYILWWLLPLSFMKKHFALNHDSEKPAGRLWTFFTNGSALSILWKYLRGQRGWSIGGGVAVMGLIGSMVELQQLDRAFPLPYLPINFRVDGAKLAVGYPLLQFLLGSHVDLPMYLGGFLFGRYFAN</sequence>
<dbReference type="EMBL" id="JALNTZ010001274">
    <property type="protein sequence ID" value="KAJ3626912.1"/>
    <property type="molecule type" value="Genomic_DNA"/>
</dbReference>
<name>A0AA38HJ54_9CUCU</name>
<protein>
    <submittedName>
        <fullName evidence="7">Uncharacterized protein</fullName>
    </submittedName>
</protein>
<evidence type="ECO:0000256" key="6">
    <source>
        <dbReference type="SAM" id="SignalP"/>
    </source>
</evidence>
<gene>
    <name evidence="7" type="ORF">Zmor_004150</name>
</gene>
<reference evidence="7" key="1">
    <citation type="journal article" date="2023" name="G3 (Bethesda)">
        <title>Whole genome assemblies of Zophobas morio and Tenebrio molitor.</title>
        <authorList>
            <person name="Kaur S."/>
            <person name="Stinson S.A."/>
            <person name="diCenzo G.C."/>
        </authorList>
    </citation>
    <scope>NUCLEOTIDE SEQUENCE</scope>
    <source>
        <strain evidence="7">QUZm001</strain>
    </source>
</reference>
<feature type="signal peptide" evidence="6">
    <location>
        <begin position="1"/>
        <end position="18"/>
    </location>
</feature>
<evidence type="ECO:0000256" key="4">
    <source>
        <dbReference type="ARBA" id="ARBA00023136"/>
    </source>
</evidence>
<dbReference type="AlphaFoldDB" id="A0AA38HJ54"/>
<comment type="caution">
    <text evidence="7">The sequence shown here is derived from an EMBL/GenBank/DDBJ whole genome shotgun (WGS) entry which is preliminary data.</text>
</comment>
<feature type="transmembrane region" description="Helical" evidence="5">
    <location>
        <begin position="116"/>
        <end position="134"/>
    </location>
</feature>
<proteinExistence type="predicted"/>
<evidence type="ECO:0000256" key="5">
    <source>
        <dbReference type="SAM" id="Phobius"/>
    </source>
</evidence>
<feature type="transmembrane region" description="Helical" evidence="5">
    <location>
        <begin position="77"/>
        <end position="95"/>
    </location>
</feature>
<feature type="transmembrane region" description="Helical" evidence="5">
    <location>
        <begin position="140"/>
        <end position="158"/>
    </location>
</feature>
<accession>A0AA38HJ54</accession>
<dbReference type="GO" id="GO:0016020">
    <property type="term" value="C:membrane"/>
    <property type="evidence" value="ECO:0007669"/>
    <property type="project" value="UniProtKB-SubCell"/>
</dbReference>
<keyword evidence="4 5" id="KW-0472">Membrane</keyword>
<evidence type="ECO:0000256" key="1">
    <source>
        <dbReference type="ARBA" id="ARBA00004141"/>
    </source>
</evidence>
<dbReference type="SUPFAM" id="SSF144091">
    <property type="entry name" value="Rhomboid-like"/>
    <property type="match status" value="1"/>
</dbReference>
<keyword evidence="3 5" id="KW-1133">Transmembrane helix</keyword>
<keyword evidence="2 5" id="KW-0812">Transmembrane</keyword>
<keyword evidence="8" id="KW-1185">Reference proteome</keyword>
<dbReference type="InterPro" id="IPR035952">
    <property type="entry name" value="Rhomboid-like_sf"/>
</dbReference>
<comment type="subcellular location">
    <subcellularLocation>
        <location evidence="1">Membrane</location>
        <topology evidence="1">Multi-pass membrane protein</topology>
    </subcellularLocation>
</comment>
<dbReference type="Proteomes" id="UP001168821">
    <property type="component" value="Unassembled WGS sequence"/>
</dbReference>
<feature type="chain" id="PRO_5041248637" evidence="6">
    <location>
        <begin position="19"/>
        <end position="213"/>
    </location>
</feature>
<evidence type="ECO:0000256" key="3">
    <source>
        <dbReference type="ARBA" id="ARBA00022989"/>
    </source>
</evidence>
<evidence type="ECO:0000313" key="8">
    <source>
        <dbReference type="Proteomes" id="UP001168821"/>
    </source>
</evidence>
<keyword evidence="6" id="KW-0732">Signal</keyword>
<organism evidence="7 8">
    <name type="scientific">Zophobas morio</name>
    <dbReference type="NCBI Taxonomy" id="2755281"/>
    <lineage>
        <taxon>Eukaryota</taxon>
        <taxon>Metazoa</taxon>
        <taxon>Ecdysozoa</taxon>
        <taxon>Arthropoda</taxon>
        <taxon>Hexapoda</taxon>
        <taxon>Insecta</taxon>
        <taxon>Pterygota</taxon>
        <taxon>Neoptera</taxon>
        <taxon>Endopterygota</taxon>
        <taxon>Coleoptera</taxon>
        <taxon>Polyphaga</taxon>
        <taxon>Cucujiformia</taxon>
        <taxon>Tenebrionidae</taxon>
        <taxon>Zophobas</taxon>
    </lineage>
</organism>
<evidence type="ECO:0000256" key="2">
    <source>
        <dbReference type="ARBA" id="ARBA00022692"/>
    </source>
</evidence>